<sequence length="88" mass="9847">MTQNLDDLTSPELHDRAVKLARERHDIGFLWELLRAIPAAEAASGDLERSETDIMRVFGLVTDLIGSGEEPLADALRPLYLDYLKSHS</sequence>
<accession>A0A3N1D671</accession>
<dbReference type="EMBL" id="RJKE01000001">
    <property type="protein sequence ID" value="ROO89035.1"/>
    <property type="molecule type" value="Genomic_DNA"/>
</dbReference>
<evidence type="ECO:0000313" key="1">
    <source>
        <dbReference type="EMBL" id="ROO89035.1"/>
    </source>
</evidence>
<gene>
    <name evidence="1" type="ORF">EDD29_6722</name>
</gene>
<comment type="caution">
    <text evidence="1">The sequence shown here is derived from an EMBL/GenBank/DDBJ whole genome shotgun (WGS) entry which is preliminary data.</text>
</comment>
<organism evidence="1 2">
    <name type="scientific">Actinocorallia herbida</name>
    <dbReference type="NCBI Taxonomy" id="58109"/>
    <lineage>
        <taxon>Bacteria</taxon>
        <taxon>Bacillati</taxon>
        <taxon>Actinomycetota</taxon>
        <taxon>Actinomycetes</taxon>
        <taxon>Streptosporangiales</taxon>
        <taxon>Thermomonosporaceae</taxon>
        <taxon>Actinocorallia</taxon>
    </lineage>
</organism>
<name>A0A3N1D671_9ACTN</name>
<dbReference type="Proteomes" id="UP000272400">
    <property type="component" value="Unassembled WGS sequence"/>
</dbReference>
<dbReference type="RefSeq" id="WP_123668194.1">
    <property type="nucleotide sequence ID" value="NZ_RJKE01000001.1"/>
</dbReference>
<evidence type="ECO:0000313" key="2">
    <source>
        <dbReference type="Proteomes" id="UP000272400"/>
    </source>
</evidence>
<reference evidence="1 2" key="1">
    <citation type="submission" date="2018-11" db="EMBL/GenBank/DDBJ databases">
        <title>Sequencing the genomes of 1000 actinobacteria strains.</title>
        <authorList>
            <person name="Klenk H.-P."/>
        </authorList>
    </citation>
    <scope>NUCLEOTIDE SEQUENCE [LARGE SCALE GENOMIC DNA]</scope>
    <source>
        <strain evidence="1 2">DSM 44254</strain>
    </source>
</reference>
<keyword evidence="2" id="KW-1185">Reference proteome</keyword>
<protein>
    <submittedName>
        <fullName evidence="1">Uncharacterized protein</fullName>
    </submittedName>
</protein>
<dbReference type="OrthoDB" id="3387194at2"/>
<proteinExistence type="predicted"/>
<dbReference type="AlphaFoldDB" id="A0A3N1D671"/>